<dbReference type="Proteomes" id="UP000183410">
    <property type="component" value="Unassembled WGS sequence"/>
</dbReference>
<proteinExistence type="inferred from homology"/>
<name>A0A1I2GN22_9BACL</name>
<feature type="domain" description="Periplasmic binding protein" evidence="5">
    <location>
        <begin position="75"/>
        <end position="334"/>
    </location>
</feature>
<dbReference type="EMBL" id="FONN01000017">
    <property type="protein sequence ID" value="SFF18643.1"/>
    <property type="molecule type" value="Genomic_DNA"/>
</dbReference>
<dbReference type="PANTHER" id="PTHR46847:SF3">
    <property type="entry name" value="GALACTOFURANOSE-BINDING PROTEIN YTFQ"/>
    <property type="match status" value="1"/>
</dbReference>
<reference evidence="7" key="1">
    <citation type="submission" date="2016-10" db="EMBL/GenBank/DDBJ databases">
        <authorList>
            <person name="Varghese N."/>
            <person name="Submissions S."/>
        </authorList>
    </citation>
    <scope>NUCLEOTIDE SEQUENCE [LARGE SCALE GENOMIC DNA]</scope>
    <source>
        <strain evidence="7">CGMCC 1.10223</strain>
    </source>
</reference>
<evidence type="ECO:0000313" key="6">
    <source>
        <dbReference type="EMBL" id="SFF18643.1"/>
    </source>
</evidence>
<feature type="signal peptide" evidence="4">
    <location>
        <begin position="1"/>
        <end position="27"/>
    </location>
</feature>
<organism evidence="6 7">
    <name type="scientific">Paenibacillus algorifonticola</name>
    <dbReference type="NCBI Taxonomy" id="684063"/>
    <lineage>
        <taxon>Bacteria</taxon>
        <taxon>Bacillati</taxon>
        <taxon>Bacillota</taxon>
        <taxon>Bacilli</taxon>
        <taxon>Bacillales</taxon>
        <taxon>Paenibacillaceae</taxon>
        <taxon>Paenibacillus</taxon>
    </lineage>
</organism>
<comment type="similarity">
    <text evidence="2">Belongs to the bacterial solute-binding protein 2 family.</text>
</comment>
<protein>
    <submittedName>
        <fullName evidence="6">Simple sugar transport system substrate-binding protein</fullName>
    </submittedName>
</protein>
<dbReference type="PANTHER" id="PTHR46847">
    <property type="entry name" value="D-ALLOSE-BINDING PERIPLASMIC PROTEIN-RELATED"/>
    <property type="match status" value="1"/>
</dbReference>
<comment type="subcellular location">
    <subcellularLocation>
        <location evidence="1">Cell envelope</location>
    </subcellularLocation>
</comment>
<dbReference type="PROSITE" id="PS51257">
    <property type="entry name" value="PROKAR_LIPOPROTEIN"/>
    <property type="match status" value="1"/>
</dbReference>
<dbReference type="InterPro" id="IPR028082">
    <property type="entry name" value="Peripla_BP_I"/>
</dbReference>
<evidence type="ECO:0000256" key="3">
    <source>
        <dbReference type="ARBA" id="ARBA00022729"/>
    </source>
</evidence>
<dbReference type="Gene3D" id="3.40.50.2300">
    <property type="match status" value="2"/>
</dbReference>
<feature type="chain" id="PRO_5038741283" evidence="4">
    <location>
        <begin position="28"/>
        <end position="361"/>
    </location>
</feature>
<keyword evidence="3 4" id="KW-0732">Signal</keyword>
<evidence type="ECO:0000256" key="4">
    <source>
        <dbReference type="SAM" id="SignalP"/>
    </source>
</evidence>
<dbReference type="Pfam" id="PF13407">
    <property type="entry name" value="Peripla_BP_4"/>
    <property type="match status" value="1"/>
</dbReference>
<dbReference type="CDD" id="cd06309">
    <property type="entry name" value="PBP1_galactofuranose_YtfQ-like"/>
    <property type="match status" value="1"/>
</dbReference>
<keyword evidence="6" id="KW-0813">Transport</keyword>
<dbReference type="GO" id="GO:0030313">
    <property type="term" value="C:cell envelope"/>
    <property type="evidence" value="ECO:0007669"/>
    <property type="project" value="UniProtKB-SubCell"/>
</dbReference>
<dbReference type="AlphaFoldDB" id="A0A1I2GN22"/>
<sequence>MRRQAVFVKMIYAIAFLMLLSSCQLTAPAPSSSGVDHTLQTGTGAGEGAIAGGGALPEATEIELIQPVRPIVLGFSQLGSESEWRMANTNSVKEAAKEAGIELLFENAEQSQEKQFEAIRSFIKRKVDVIAIAPVVHSGWDDILTEVKQAGIPLIISDRSVDVGDSSLYVTHIGADLYEEGRKAGKYLVDKMRDAAETIQIVELRGTEGSSPSIQRGQGFRDIVLKQPGYKIMASVDADFTFERGKEVMSTLLEQYGGEMDVLFAQNDDMALGAIEAIEEYGLRPGVDIVIISVDGTRRAFMKLAEGKINCIVECNPLLGPNMMQAVQELVAGRTLPKRIVPQESVYTEQMAKKEIPYRKY</sequence>
<keyword evidence="6" id="KW-0762">Sugar transport</keyword>
<evidence type="ECO:0000259" key="5">
    <source>
        <dbReference type="Pfam" id="PF13407"/>
    </source>
</evidence>
<accession>A0A1I2GN22</accession>
<gene>
    <name evidence="6" type="ORF">SAMN04487969_11715</name>
</gene>
<dbReference type="SUPFAM" id="SSF53822">
    <property type="entry name" value="Periplasmic binding protein-like I"/>
    <property type="match status" value="1"/>
</dbReference>
<evidence type="ECO:0000256" key="2">
    <source>
        <dbReference type="ARBA" id="ARBA00007639"/>
    </source>
</evidence>
<dbReference type="GO" id="GO:0030246">
    <property type="term" value="F:carbohydrate binding"/>
    <property type="evidence" value="ECO:0007669"/>
    <property type="project" value="UniProtKB-ARBA"/>
</dbReference>
<keyword evidence="7" id="KW-1185">Reference proteome</keyword>
<evidence type="ECO:0000256" key="1">
    <source>
        <dbReference type="ARBA" id="ARBA00004196"/>
    </source>
</evidence>
<dbReference type="InterPro" id="IPR025997">
    <property type="entry name" value="SBP_2_dom"/>
</dbReference>
<evidence type="ECO:0000313" key="7">
    <source>
        <dbReference type="Proteomes" id="UP000183410"/>
    </source>
</evidence>
<dbReference type="RefSeq" id="WP_231594368.1">
    <property type="nucleotide sequence ID" value="NZ_FONN01000017.1"/>
</dbReference>